<keyword evidence="6" id="KW-1185">Reference proteome</keyword>
<dbReference type="PROSITE" id="PS51257">
    <property type="entry name" value="PROKAR_LIPOPROTEIN"/>
    <property type="match status" value="1"/>
</dbReference>
<accession>A0ABW4D491</accession>
<name>A0ABW4D491_9LACO</name>
<keyword evidence="1 3" id="KW-0732">Signal</keyword>
<evidence type="ECO:0000256" key="2">
    <source>
        <dbReference type="SAM" id="MobiDB-lite"/>
    </source>
</evidence>
<protein>
    <submittedName>
        <fullName evidence="5">DUF5067 domain-containing protein</fullName>
    </submittedName>
</protein>
<proteinExistence type="predicted"/>
<feature type="signal peptide" evidence="3">
    <location>
        <begin position="1"/>
        <end position="21"/>
    </location>
</feature>
<dbReference type="EMBL" id="JBHTOD010000004">
    <property type="protein sequence ID" value="MFD1455416.1"/>
    <property type="molecule type" value="Genomic_DNA"/>
</dbReference>
<dbReference type="RefSeq" id="WP_203644898.1">
    <property type="nucleotide sequence ID" value="NZ_BOLN01000004.1"/>
</dbReference>
<sequence length="198" mass="20671">MSHVKLIAVLGSVLLLAGCGAGNKSAAKTPSSQQEPASSRSSQSSSAQSSHAKSSASSSSTASVAKTATFSNQTFTIKNVAFKLTGSKITASATANRNLFVIYYTVTNHQNTSIIPSDLWQDAVSAKQNGHKLGTGNLAFTTSQTTDNNKLNRTVMPVKAGQSVSGLAMFEPKGSQNITVTFKDTHGQTVHTSTYPVN</sequence>
<reference evidence="6" key="1">
    <citation type="journal article" date="2019" name="Int. J. Syst. Evol. Microbiol.">
        <title>The Global Catalogue of Microorganisms (GCM) 10K type strain sequencing project: providing services to taxonomists for standard genome sequencing and annotation.</title>
        <authorList>
            <consortium name="The Broad Institute Genomics Platform"/>
            <consortium name="The Broad Institute Genome Sequencing Center for Infectious Disease"/>
            <person name="Wu L."/>
            <person name="Ma J."/>
        </authorList>
    </citation>
    <scope>NUCLEOTIDE SEQUENCE [LARGE SCALE GENOMIC DNA]</scope>
    <source>
        <strain evidence="6">CCM 8979</strain>
    </source>
</reference>
<evidence type="ECO:0000256" key="1">
    <source>
        <dbReference type="ARBA" id="ARBA00022729"/>
    </source>
</evidence>
<dbReference type="InterPro" id="IPR029050">
    <property type="entry name" value="Immunoprotect_excell_Ig-like"/>
</dbReference>
<dbReference type="Proteomes" id="UP001597189">
    <property type="component" value="Unassembled WGS sequence"/>
</dbReference>
<evidence type="ECO:0000313" key="6">
    <source>
        <dbReference type="Proteomes" id="UP001597189"/>
    </source>
</evidence>
<evidence type="ECO:0000259" key="4">
    <source>
        <dbReference type="Pfam" id="PF16729"/>
    </source>
</evidence>
<feature type="compositionally biased region" description="Low complexity" evidence="2">
    <location>
        <begin position="31"/>
        <end position="58"/>
    </location>
</feature>
<comment type="caution">
    <text evidence="5">The sequence shown here is derived from an EMBL/GenBank/DDBJ whole genome shotgun (WGS) entry which is preliminary data.</text>
</comment>
<dbReference type="InterPro" id="IPR031989">
    <property type="entry name" value="DUF5067"/>
</dbReference>
<feature type="domain" description="DUF5067" evidence="4">
    <location>
        <begin position="57"/>
        <end position="184"/>
    </location>
</feature>
<feature type="region of interest" description="Disordered" evidence="2">
    <location>
        <begin position="25"/>
        <end position="58"/>
    </location>
</feature>
<organism evidence="5 6">
    <name type="scientific">Levilactobacillus lanxiensis</name>
    <dbReference type="NCBI Taxonomy" id="2799568"/>
    <lineage>
        <taxon>Bacteria</taxon>
        <taxon>Bacillati</taxon>
        <taxon>Bacillota</taxon>
        <taxon>Bacilli</taxon>
        <taxon>Lactobacillales</taxon>
        <taxon>Lactobacillaceae</taxon>
        <taxon>Levilactobacillus</taxon>
    </lineage>
</organism>
<dbReference type="Gene3D" id="2.60.40.1240">
    <property type="match status" value="1"/>
</dbReference>
<gene>
    <name evidence="5" type="ORF">ACFQ44_06915</name>
</gene>
<evidence type="ECO:0000313" key="5">
    <source>
        <dbReference type="EMBL" id="MFD1455416.1"/>
    </source>
</evidence>
<dbReference type="Pfam" id="PF16729">
    <property type="entry name" value="DUF5067"/>
    <property type="match status" value="1"/>
</dbReference>
<feature type="chain" id="PRO_5045772446" evidence="3">
    <location>
        <begin position="22"/>
        <end position="198"/>
    </location>
</feature>
<evidence type="ECO:0000256" key="3">
    <source>
        <dbReference type="SAM" id="SignalP"/>
    </source>
</evidence>